<evidence type="ECO:0000256" key="1">
    <source>
        <dbReference type="ARBA" id="ARBA00023015"/>
    </source>
</evidence>
<dbReference type="GO" id="GO:0003700">
    <property type="term" value="F:DNA-binding transcription factor activity"/>
    <property type="evidence" value="ECO:0007669"/>
    <property type="project" value="InterPro"/>
</dbReference>
<dbReference type="RefSeq" id="WP_072341197.1">
    <property type="nucleotide sequence ID" value="NZ_FPKU01000001.1"/>
</dbReference>
<keyword evidence="1" id="KW-0805">Transcription regulation</keyword>
<reference evidence="5 6" key="1">
    <citation type="submission" date="2016-11" db="EMBL/GenBank/DDBJ databases">
        <authorList>
            <person name="Jaros S."/>
            <person name="Januszkiewicz K."/>
            <person name="Wedrychowicz H."/>
        </authorList>
    </citation>
    <scope>NUCLEOTIDE SEQUENCE [LARGE SCALE GENOMIC DNA]</scope>
    <source>
        <strain evidence="5 6">ATCC 23634</strain>
    </source>
</reference>
<dbReference type="EMBL" id="FPKU01000001">
    <property type="protein sequence ID" value="SFZ83767.1"/>
    <property type="molecule type" value="Genomic_DNA"/>
</dbReference>
<accession>A0A1K2HX29</accession>
<keyword evidence="2 5" id="KW-0238">DNA-binding</keyword>
<evidence type="ECO:0000256" key="2">
    <source>
        <dbReference type="ARBA" id="ARBA00023125"/>
    </source>
</evidence>
<proteinExistence type="predicted"/>
<dbReference type="Gene3D" id="1.20.120.530">
    <property type="entry name" value="GntR ligand-binding domain-like"/>
    <property type="match status" value="1"/>
</dbReference>
<dbReference type="SUPFAM" id="SSF48008">
    <property type="entry name" value="GntR ligand-binding domain-like"/>
    <property type="match status" value="1"/>
</dbReference>
<dbReference type="PROSITE" id="PS50949">
    <property type="entry name" value="HTH_GNTR"/>
    <property type="match status" value="1"/>
</dbReference>
<dbReference type="SMART" id="SM00895">
    <property type="entry name" value="FCD"/>
    <property type="match status" value="1"/>
</dbReference>
<dbReference type="Pfam" id="PF07729">
    <property type="entry name" value="FCD"/>
    <property type="match status" value="1"/>
</dbReference>
<evidence type="ECO:0000313" key="6">
    <source>
        <dbReference type="Proteomes" id="UP000183447"/>
    </source>
</evidence>
<dbReference type="Pfam" id="PF00392">
    <property type="entry name" value="GntR"/>
    <property type="match status" value="1"/>
</dbReference>
<dbReference type="PANTHER" id="PTHR43537:SF24">
    <property type="entry name" value="GLUCONATE OPERON TRANSCRIPTIONAL REPRESSOR"/>
    <property type="match status" value="1"/>
</dbReference>
<protein>
    <submittedName>
        <fullName evidence="5">DNA-binding transcriptional regulator, GntR family</fullName>
    </submittedName>
</protein>
<dbReference type="AlphaFoldDB" id="A0A1K2HX29"/>
<evidence type="ECO:0000259" key="4">
    <source>
        <dbReference type="PROSITE" id="PS50949"/>
    </source>
</evidence>
<dbReference type="InterPro" id="IPR011711">
    <property type="entry name" value="GntR_C"/>
</dbReference>
<sequence length="224" mass="24803">MIEEPARQDPLFPEERPSLTMVDVAYEAILSGIVTHRFLGGQVLQEAKLAATLNLSRTPVREALGRLEGEGLLQRDGRVLTVRSVTIKDYLEVLHLRRLLETEAATLAAGNLEPDALLALRTRVAALTDPKAITPADHWQLDEDIHLTIARGSGNDHLVQLIVDLRRMTRLFNLKKVPGRFFPGRDEHLELIDALLAGDAPRAAEAMRSHIDNVKKGILEALAL</sequence>
<keyword evidence="6" id="KW-1185">Reference proteome</keyword>
<dbReference type="InterPro" id="IPR036390">
    <property type="entry name" value="WH_DNA-bd_sf"/>
</dbReference>
<dbReference type="Gene3D" id="1.10.10.10">
    <property type="entry name" value="Winged helix-like DNA-binding domain superfamily/Winged helix DNA-binding domain"/>
    <property type="match status" value="1"/>
</dbReference>
<dbReference type="PANTHER" id="PTHR43537">
    <property type="entry name" value="TRANSCRIPTIONAL REGULATOR, GNTR FAMILY"/>
    <property type="match status" value="1"/>
</dbReference>
<dbReference type="SMART" id="SM00345">
    <property type="entry name" value="HTH_GNTR"/>
    <property type="match status" value="1"/>
</dbReference>
<keyword evidence="3" id="KW-0804">Transcription</keyword>
<feature type="domain" description="HTH gntR-type" evidence="4">
    <location>
        <begin position="19"/>
        <end position="90"/>
    </location>
</feature>
<dbReference type="InterPro" id="IPR008920">
    <property type="entry name" value="TF_FadR/GntR_C"/>
</dbReference>
<gene>
    <name evidence="5" type="ORF">SAMN02983003_1834</name>
</gene>
<dbReference type="STRING" id="665118.SAMN02983003_1834"/>
<organism evidence="5 6">
    <name type="scientific">Devosia enhydra</name>
    <dbReference type="NCBI Taxonomy" id="665118"/>
    <lineage>
        <taxon>Bacteria</taxon>
        <taxon>Pseudomonadati</taxon>
        <taxon>Pseudomonadota</taxon>
        <taxon>Alphaproteobacteria</taxon>
        <taxon>Hyphomicrobiales</taxon>
        <taxon>Devosiaceae</taxon>
        <taxon>Devosia</taxon>
    </lineage>
</organism>
<dbReference type="InterPro" id="IPR036388">
    <property type="entry name" value="WH-like_DNA-bd_sf"/>
</dbReference>
<name>A0A1K2HX29_9HYPH</name>
<evidence type="ECO:0000256" key="3">
    <source>
        <dbReference type="ARBA" id="ARBA00023163"/>
    </source>
</evidence>
<dbReference type="GO" id="GO:0003677">
    <property type="term" value="F:DNA binding"/>
    <property type="evidence" value="ECO:0007669"/>
    <property type="project" value="UniProtKB-KW"/>
</dbReference>
<dbReference type="PRINTS" id="PR00035">
    <property type="entry name" value="HTHGNTR"/>
</dbReference>
<evidence type="ECO:0000313" key="5">
    <source>
        <dbReference type="EMBL" id="SFZ83767.1"/>
    </source>
</evidence>
<dbReference type="Proteomes" id="UP000183447">
    <property type="component" value="Unassembled WGS sequence"/>
</dbReference>
<dbReference type="InterPro" id="IPR000524">
    <property type="entry name" value="Tscrpt_reg_HTH_GntR"/>
</dbReference>
<dbReference type="SUPFAM" id="SSF46785">
    <property type="entry name" value="Winged helix' DNA-binding domain"/>
    <property type="match status" value="1"/>
</dbReference>